<dbReference type="RefSeq" id="WP_190258230.1">
    <property type="nucleotide sequence ID" value="NZ_BMPI01000155.1"/>
</dbReference>
<protein>
    <submittedName>
        <fullName evidence="3">Uncharacterized protein</fullName>
    </submittedName>
</protein>
<dbReference type="Proteomes" id="UP000642070">
    <property type="component" value="Unassembled WGS sequence"/>
</dbReference>
<dbReference type="AlphaFoldDB" id="A0A917UJK3"/>
<keyword evidence="2" id="KW-0812">Transmembrane</keyword>
<keyword evidence="2" id="KW-1133">Transmembrane helix</keyword>
<proteinExistence type="predicted"/>
<evidence type="ECO:0000313" key="4">
    <source>
        <dbReference type="Proteomes" id="UP000642070"/>
    </source>
</evidence>
<gene>
    <name evidence="3" type="ORF">GCM10007977_110900</name>
</gene>
<comment type="caution">
    <text evidence="3">The sequence shown here is derived from an EMBL/GenBank/DDBJ whole genome shotgun (WGS) entry which is preliminary data.</text>
</comment>
<keyword evidence="2" id="KW-0472">Membrane</keyword>
<accession>A0A917UJK3</accession>
<evidence type="ECO:0000256" key="1">
    <source>
        <dbReference type="SAM" id="MobiDB-lite"/>
    </source>
</evidence>
<evidence type="ECO:0000313" key="3">
    <source>
        <dbReference type="EMBL" id="GGM90714.1"/>
    </source>
</evidence>
<dbReference type="EMBL" id="BMPI01000155">
    <property type="protein sequence ID" value="GGM90714.1"/>
    <property type="molecule type" value="Genomic_DNA"/>
</dbReference>
<keyword evidence="4" id="KW-1185">Reference proteome</keyword>
<reference evidence="3" key="2">
    <citation type="submission" date="2020-09" db="EMBL/GenBank/DDBJ databases">
        <authorList>
            <person name="Sun Q."/>
            <person name="Ohkuma M."/>
        </authorList>
    </citation>
    <scope>NUCLEOTIDE SEQUENCE</scope>
    <source>
        <strain evidence="3">JCM 19831</strain>
    </source>
</reference>
<organism evidence="3 4">
    <name type="scientific">Dactylosporangium sucinum</name>
    <dbReference type="NCBI Taxonomy" id="1424081"/>
    <lineage>
        <taxon>Bacteria</taxon>
        <taxon>Bacillati</taxon>
        <taxon>Actinomycetota</taxon>
        <taxon>Actinomycetes</taxon>
        <taxon>Micromonosporales</taxon>
        <taxon>Micromonosporaceae</taxon>
        <taxon>Dactylosporangium</taxon>
    </lineage>
</organism>
<evidence type="ECO:0000256" key="2">
    <source>
        <dbReference type="SAM" id="Phobius"/>
    </source>
</evidence>
<feature type="transmembrane region" description="Helical" evidence="2">
    <location>
        <begin position="46"/>
        <end position="65"/>
    </location>
</feature>
<feature type="region of interest" description="Disordered" evidence="1">
    <location>
        <begin position="88"/>
        <end position="112"/>
    </location>
</feature>
<sequence>MSNFSRLRLTTLLVGVFTTALIGFAVIAEAATNIELLSENISRGLWFIAALAWFGNIAAVCRDTMLRQLHQRLDRLAASIGDYGDQRETDGRLAGMRDTAEAINQRRPHLVQ</sequence>
<name>A0A917UJK3_9ACTN</name>
<reference evidence="3" key="1">
    <citation type="journal article" date="2014" name="Int. J. Syst. Evol. Microbiol.">
        <title>Complete genome sequence of Corynebacterium casei LMG S-19264T (=DSM 44701T), isolated from a smear-ripened cheese.</title>
        <authorList>
            <consortium name="US DOE Joint Genome Institute (JGI-PGF)"/>
            <person name="Walter F."/>
            <person name="Albersmeier A."/>
            <person name="Kalinowski J."/>
            <person name="Ruckert C."/>
        </authorList>
    </citation>
    <scope>NUCLEOTIDE SEQUENCE</scope>
    <source>
        <strain evidence="3">JCM 19831</strain>
    </source>
</reference>